<dbReference type="InterPro" id="IPR021068">
    <property type="entry name" value="HTH_DNA-bd"/>
</dbReference>
<dbReference type="Pfam" id="PF11972">
    <property type="entry name" value="HTH_13"/>
    <property type="match status" value="1"/>
</dbReference>
<gene>
    <name evidence="3" type="ORF">BC777_3792</name>
</gene>
<accession>A0A2M8W005</accession>
<proteinExistence type="predicted"/>
<name>A0A2M8W005_9RHOB</name>
<feature type="region of interest" description="Disordered" evidence="1">
    <location>
        <begin position="1"/>
        <end position="27"/>
    </location>
</feature>
<sequence length="360" mass="38498">MQKPHKISFNEIESPQLPDRDVFDPDPVDEDDLWFLPGPDHAVLDAPQDMPGPRADQTALVDVPAWAAAEAALARPLADLGMRLGGLAARLGQGPAGLQHRLALQEAADLSWLAGDRVPAERLALWLTLRLAGDQEDAQALARAGWAARRLQGGLGPRDDLAGFLGRQSENEHLIHQIADWQEVMGQAAALHPISRAALGFHIWPVVGLSAGHRLGGAAPLPLMEAAVVAARYAIAAQDVFLPLALGGAGGLQGAGRAQDRLQRWIAGADHATRAAVRLLDRVAAWETRAGAACAGLSGRTPPQLIRLLRDWPLVSAPMAEAETGASRAAIQRNLNWMTAKGIIREVTGQGRYRFWTADL</sequence>
<dbReference type="EMBL" id="PGTY01000005">
    <property type="protein sequence ID" value="PJI84251.1"/>
    <property type="molecule type" value="Genomic_DNA"/>
</dbReference>
<protein>
    <submittedName>
        <fullName evidence="3">DNA binding protein with HTH domain</fullName>
    </submittedName>
</protein>
<dbReference type="Proteomes" id="UP000228531">
    <property type="component" value="Unassembled WGS sequence"/>
</dbReference>
<feature type="domain" description="HTH DNA binding" evidence="2">
    <location>
        <begin position="303"/>
        <end position="356"/>
    </location>
</feature>
<dbReference type="RefSeq" id="WP_100369732.1">
    <property type="nucleotide sequence ID" value="NZ_PGTY01000005.1"/>
</dbReference>
<evidence type="ECO:0000313" key="3">
    <source>
        <dbReference type="EMBL" id="PJI84251.1"/>
    </source>
</evidence>
<dbReference type="AlphaFoldDB" id="A0A2M8W005"/>
<comment type="caution">
    <text evidence="3">The sequence shown here is derived from an EMBL/GenBank/DDBJ whole genome shotgun (WGS) entry which is preliminary data.</text>
</comment>
<keyword evidence="4" id="KW-1185">Reference proteome</keyword>
<evidence type="ECO:0000313" key="4">
    <source>
        <dbReference type="Proteomes" id="UP000228531"/>
    </source>
</evidence>
<evidence type="ECO:0000259" key="2">
    <source>
        <dbReference type="Pfam" id="PF11972"/>
    </source>
</evidence>
<reference evidence="3 4" key="1">
    <citation type="submission" date="2017-11" db="EMBL/GenBank/DDBJ databases">
        <title>Genomic Encyclopedia of Archaeal and Bacterial Type Strains, Phase II (KMG-II): From Individual Species to Whole Genera.</title>
        <authorList>
            <person name="Goeker M."/>
        </authorList>
    </citation>
    <scope>NUCLEOTIDE SEQUENCE [LARGE SCALE GENOMIC DNA]</scope>
    <source>
        <strain evidence="3 4">DSM 29128</strain>
    </source>
</reference>
<evidence type="ECO:0000256" key="1">
    <source>
        <dbReference type="SAM" id="MobiDB-lite"/>
    </source>
</evidence>
<dbReference type="OrthoDB" id="8455637at2"/>
<organism evidence="3 4">
    <name type="scientific">Yoonia maricola</name>
    <dbReference type="NCBI Taxonomy" id="420999"/>
    <lineage>
        <taxon>Bacteria</taxon>
        <taxon>Pseudomonadati</taxon>
        <taxon>Pseudomonadota</taxon>
        <taxon>Alphaproteobacteria</taxon>
        <taxon>Rhodobacterales</taxon>
        <taxon>Paracoccaceae</taxon>
        <taxon>Yoonia</taxon>
    </lineage>
</organism>